<organism evidence="1 2">
    <name type="scientific">Haloarcula sebkhae</name>
    <dbReference type="NCBI Taxonomy" id="932660"/>
    <lineage>
        <taxon>Archaea</taxon>
        <taxon>Methanobacteriati</taxon>
        <taxon>Methanobacteriota</taxon>
        <taxon>Stenosarchaea group</taxon>
        <taxon>Halobacteria</taxon>
        <taxon>Halobacteriales</taxon>
        <taxon>Haloarculaceae</taxon>
        <taxon>Haloarcula</taxon>
    </lineage>
</organism>
<protein>
    <submittedName>
        <fullName evidence="1">Uncharacterized protein</fullName>
    </submittedName>
</protein>
<gene>
    <name evidence="1" type="ORF">GCM10009067_41790</name>
</gene>
<dbReference type="EMBL" id="BMPD01000015">
    <property type="protein sequence ID" value="GGK85294.1"/>
    <property type="molecule type" value="Genomic_DNA"/>
</dbReference>
<name>A0A830F4M7_9EURY</name>
<accession>A0A830F4M7</accession>
<dbReference type="Proteomes" id="UP000614221">
    <property type="component" value="Unassembled WGS sequence"/>
</dbReference>
<evidence type="ECO:0000313" key="2">
    <source>
        <dbReference type="Proteomes" id="UP000614221"/>
    </source>
</evidence>
<reference evidence="1" key="2">
    <citation type="submission" date="2020-09" db="EMBL/GenBank/DDBJ databases">
        <authorList>
            <person name="Sun Q."/>
            <person name="Ohkuma M."/>
        </authorList>
    </citation>
    <scope>NUCLEOTIDE SEQUENCE</scope>
    <source>
        <strain evidence="1">JCM 19018</strain>
    </source>
</reference>
<evidence type="ECO:0000313" key="1">
    <source>
        <dbReference type="EMBL" id="GGK85294.1"/>
    </source>
</evidence>
<sequence length="49" mass="5614">MEFVDCFVVRFHKWGDPFDLVESFEVCFGNPSRSIYLGNKGLDIGLEEA</sequence>
<proteinExistence type="predicted"/>
<reference evidence="1" key="1">
    <citation type="journal article" date="2014" name="Int. J. Syst. Evol. Microbiol.">
        <title>Complete genome sequence of Corynebacterium casei LMG S-19264T (=DSM 44701T), isolated from a smear-ripened cheese.</title>
        <authorList>
            <consortium name="US DOE Joint Genome Institute (JGI-PGF)"/>
            <person name="Walter F."/>
            <person name="Albersmeier A."/>
            <person name="Kalinowski J."/>
            <person name="Ruckert C."/>
        </authorList>
    </citation>
    <scope>NUCLEOTIDE SEQUENCE</scope>
    <source>
        <strain evidence="1">JCM 19018</strain>
    </source>
</reference>
<comment type="caution">
    <text evidence="1">The sequence shown here is derived from an EMBL/GenBank/DDBJ whole genome shotgun (WGS) entry which is preliminary data.</text>
</comment>
<dbReference type="AlphaFoldDB" id="A0A830F4M7"/>